<dbReference type="SUPFAM" id="SSF50447">
    <property type="entry name" value="Translation proteins"/>
    <property type="match status" value="1"/>
</dbReference>
<keyword evidence="8" id="KW-1185">Reference proteome</keyword>
<dbReference type="Proteomes" id="UP000008744">
    <property type="component" value="Unassembled WGS sequence"/>
</dbReference>
<proteinExistence type="inferred from homology"/>
<dbReference type="GO" id="GO:0071897">
    <property type="term" value="P:DNA biosynthetic process"/>
    <property type="evidence" value="ECO:0007669"/>
    <property type="project" value="UniProtKB-ARBA"/>
</dbReference>
<name>B4HCH3_DROPE</name>
<evidence type="ECO:0000256" key="1">
    <source>
        <dbReference type="ARBA" id="ARBA00006540"/>
    </source>
</evidence>
<dbReference type="EMBL" id="CH479330">
    <property type="protein sequence ID" value="EDW26925.1"/>
    <property type="molecule type" value="Genomic_DNA"/>
</dbReference>
<evidence type="ECO:0000256" key="4">
    <source>
        <dbReference type="ARBA" id="ARBA00035209"/>
    </source>
</evidence>
<dbReference type="AlphaFoldDB" id="B4HCH3"/>
<dbReference type="PANTHER" id="PTHR11229:SF8">
    <property type="entry name" value="LARGE RIBOSOMAL SUBUNIT PROTEIN UL3M"/>
    <property type="match status" value="1"/>
</dbReference>
<dbReference type="PANTHER" id="PTHR11229">
    <property type="entry name" value="50S RIBOSOMAL PROTEIN L3"/>
    <property type="match status" value="1"/>
</dbReference>
<evidence type="ECO:0000313" key="7">
    <source>
        <dbReference type="EMBL" id="EDW26925.1"/>
    </source>
</evidence>
<evidence type="ECO:0000256" key="3">
    <source>
        <dbReference type="ARBA" id="ARBA00023274"/>
    </source>
</evidence>
<dbReference type="InterPro" id="IPR000597">
    <property type="entry name" value="Ribosomal_uL3"/>
</dbReference>
<evidence type="ECO:0000256" key="2">
    <source>
        <dbReference type="ARBA" id="ARBA00022980"/>
    </source>
</evidence>
<dbReference type="GO" id="GO:0003735">
    <property type="term" value="F:structural constituent of ribosome"/>
    <property type="evidence" value="ECO:0007669"/>
    <property type="project" value="InterPro"/>
</dbReference>
<evidence type="ECO:0000313" key="8">
    <source>
        <dbReference type="Proteomes" id="UP000008744"/>
    </source>
</evidence>
<feature type="region of interest" description="Disordered" evidence="6">
    <location>
        <begin position="522"/>
        <end position="550"/>
    </location>
</feature>
<gene>
    <name evidence="7" type="primary">Dper\GL21036</name>
    <name evidence="7" type="ORF">Dper_GL21036</name>
</gene>
<accession>B4HCH3</accession>
<dbReference type="InterPro" id="IPR043502">
    <property type="entry name" value="DNA/RNA_pol_sf"/>
</dbReference>
<dbReference type="SUPFAM" id="SSF56672">
    <property type="entry name" value="DNA/RNA polymerases"/>
    <property type="match status" value="2"/>
</dbReference>
<reference evidence="7 8" key="1">
    <citation type="journal article" date="2007" name="Nature">
        <title>Evolution of genes and genomes on the Drosophila phylogeny.</title>
        <authorList>
            <consortium name="Drosophila 12 Genomes Consortium"/>
            <person name="Clark A.G."/>
            <person name="Eisen M.B."/>
            <person name="Smith D.R."/>
            <person name="Bergman C.M."/>
            <person name="Oliver B."/>
            <person name="Markow T.A."/>
            <person name="Kaufman T.C."/>
            <person name="Kellis M."/>
            <person name="Gelbart W."/>
            <person name="Iyer V.N."/>
            <person name="Pollard D.A."/>
            <person name="Sackton T.B."/>
            <person name="Larracuente A.M."/>
            <person name="Singh N.D."/>
            <person name="Abad J.P."/>
            <person name="Abt D.N."/>
            <person name="Adryan B."/>
            <person name="Aguade M."/>
            <person name="Akashi H."/>
            <person name="Anderson W.W."/>
            <person name="Aquadro C.F."/>
            <person name="Ardell D.H."/>
            <person name="Arguello R."/>
            <person name="Artieri C.G."/>
            <person name="Barbash D.A."/>
            <person name="Barker D."/>
            <person name="Barsanti P."/>
            <person name="Batterham P."/>
            <person name="Batzoglou S."/>
            <person name="Begun D."/>
            <person name="Bhutkar A."/>
            <person name="Blanco E."/>
            <person name="Bosak S.A."/>
            <person name="Bradley R.K."/>
            <person name="Brand A.D."/>
            <person name="Brent M.R."/>
            <person name="Brooks A.N."/>
            <person name="Brown R.H."/>
            <person name="Butlin R.K."/>
            <person name="Caggese C."/>
            <person name="Calvi B.R."/>
            <person name="Bernardo de Carvalho A."/>
            <person name="Caspi A."/>
            <person name="Castrezana S."/>
            <person name="Celniker S.E."/>
            <person name="Chang J.L."/>
            <person name="Chapple C."/>
            <person name="Chatterji S."/>
            <person name="Chinwalla A."/>
            <person name="Civetta A."/>
            <person name="Clifton S.W."/>
            <person name="Comeron J.M."/>
            <person name="Costello J.C."/>
            <person name="Coyne J.A."/>
            <person name="Daub J."/>
            <person name="David R.G."/>
            <person name="Delcher A.L."/>
            <person name="Delehaunty K."/>
            <person name="Do C.B."/>
            <person name="Ebling H."/>
            <person name="Edwards K."/>
            <person name="Eickbush T."/>
            <person name="Evans J.D."/>
            <person name="Filipski A."/>
            <person name="Findeiss S."/>
            <person name="Freyhult E."/>
            <person name="Fulton L."/>
            <person name="Fulton R."/>
            <person name="Garcia A.C."/>
            <person name="Gardiner A."/>
            <person name="Garfield D.A."/>
            <person name="Garvin B.E."/>
            <person name="Gibson G."/>
            <person name="Gilbert D."/>
            <person name="Gnerre S."/>
            <person name="Godfrey J."/>
            <person name="Good R."/>
            <person name="Gotea V."/>
            <person name="Gravely B."/>
            <person name="Greenberg A.J."/>
            <person name="Griffiths-Jones S."/>
            <person name="Gross S."/>
            <person name="Guigo R."/>
            <person name="Gustafson E.A."/>
            <person name="Haerty W."/>
            <person name="Hahn M.W."/>
            <person name="Halligan D.L."/>
            <person name="Halpern A.L."/>
            <person name="Halter G.M."/>
            <person name="Han M.V."/>
            <person name="Heger A."/>
            <person name="Hillier L."/>
            <person name="Hinrichs A.S."/>
            <person name="Holmes I."/>
            <person name="Hoskins R.A."/>
            <person name="Hubisz M.J."/>
            <person name="Hultmark D."/>
            <person name="Huntley M.A."/>
            <person name="Jaffe D.B."/>
            <person name="Jagadeeshan S."/>
            <person name="Jeck W.R."/>
            <person name="Johnson J."/>
            <person name="Jones C.D."/>
            <person name="Jordan W.C."/>
            <person name="Karpen G.H."/>
            <person name="Kataoka E."/>
            <person name="Keightley P.D."/>
            <person name="Kheradpour P."/>
            <person name="Kirkness E.F."/>
            <person name="Koerich L.B."/>
            <person name="Kristiansen K."/>
            <person name="Kudrna D."/>
            <person name="Kulathinal R.J."/>
            <person name="Kumar S."/>
            <person name="Kwok R."/>
            <person name="Lander E."/>
            <person name="Langley C.H."/>
            <person name="Lapoint R."/>
            <person name="Lazzaro B.P."/>
            <person name="Lee S.J."/>
            <person name="Levesque L."/>
            <person name="Li R."/>
            <person name="Lin C.F."/>
            <person name="Lin M.F."/>
            <person name="Lindblad-Toh K."/>
            <person name="Llopart A."/>
            <person name="Long M."/>
            <person name="Low L."/>
            <person name="Lozovsky E."/>
            <person name="Lu J."/>
            <person name="Luo M."/>
            <person name="Machado C.A."/>
            <person name="Makalowski W."/>
            <person name="Marzo M."/>
            <person name="Matsuda M."/>
            <person name="Matzkin L."/>
            <person name="McAllister B."/>
            <person name="McBride C.S."/>
            <person name="McKernan B."/>
            <person name="McKernan K."/>
            <person name="Mendez-Lago M."/>
            <person name="Minx P."/>
            <person name="Mollenhauer M.U."/>
            <person name="Montooth K."/>
            <person name="Mount S.M."/>
            <person name="Mu X."/>
            <person name="Myers E."/>
            <person name="Negre B."/>
            <person name="Newfeld S."/>
            <person name="Nielsen R."/>
            <person name="Noor M.A."/>
            <person name="O'Grady P."/>
            <person name="Pachter L."/>
            <person name="Papaceit M."/>
            <person name="Parisi M.J."/>
            <person name="Parisi M."/>
            <person name="Parts L."/>
            <person name="Pedersen J.S."/>
            <person name="Pesole G."/>
            <person name="Phillippy A.M."/>
            <person name="Ponting C.P."/>
            <person name="Pop M."/>
            <person name="Porcelli D."/>
            <person name="Powell J.R."/>
            <person name="Prohaska S."/>
            <person name="Pruitt K."/>
            <person name="Puig M."/>
            <person name="Quesneville H."/>
            <person name="Ram K.R."/>
            <person name="Rand D."/>
            <person name="Rasmussen M.D."/>
            <person name="Reed L.K."/>
            <person name="Reenan R."/>
            <person name="Reily A."/>
            <person name="Remington K.A."/>
            <person name="Rieger T.T."/>
            <person name="Ritchie M.G."/>
            <person name="Robin C."/>
            <person name="Rogers Y.H."/>
            <person name="Rohde C."/>
            <person name="Rozas J."/>
            <person name="Rubenfield M.J."/>
            <person name="Ruiz A."/>
            <person name="Russo S."/>
            <person name="Salzberg S.L."/>
            <person name="Sanchez-Gracia A."/>
            <person name="Saranga D.J."/>
            <person name="Sato H."/>
            <person name="Schaeffer S.W."/>
            <person name="Schatz M.C."/>
            <person name="Schlenke T."/>
            <person name="Schwartz R."/>
            <person name="Segarra C."/>
            <person name="Singh R.S."/>
            <person name="Sirot L."/>
            <person name="Sirota M."/>
            <person name="Sisneros N.B."/>
            <person name="Smith C.D."/>
            <person name="Smith T.F."/>
            <person name="Spieth J."/>
            <person name="Stage D.E."/>
            <person name="Stark A."/>
            <person name="Stephan W."/>
            <person name="Strausberg R.L."/>
            <person name="Strempel S."/>
            <person name="Sturgill D."/>
            <person name="Sutton G."/>
            <person name="Sutton G.G."/>
            <person name="Tao W."/>
            <person name="Teichmann S."/>
            <person name="Tobari Y.N."/>
            <person name="Tomimura Y."/>
            <person name="Tsolas J.M."/>
            <person name="Valente V.L."/>
            <person name="Venter E."/>
            <person name="Venter J.C."/>
            <person name="Vicario S."/>
            <person name="Vieira F.G."/>
            <person name="Vilella A.J."/>
            <person name="Villasante A."/>
            <person name="Walenz B."/>
            <person name="Wang J."/>
            <person name="Wasserman M."/>
            <person name="Watts T."/>
            <person name="Wilson D."/>
            <person name="Wilson R.K."/>
            <person name="Wing R.A."/>
            <person name="Wolfner M.F."/>
            <person name="Wong A."/>
            <person name="Wong G.K."/>
            <person name="Wu C.I."/>
            <person name="Wu G."/>
            <person name="Yamamoto D."/>
            <person name="Yang H.P."/>
            <person name="Yang S.P."/>
            <person name="Yorke J.A."/>
            <person name="Yoshida K."/>
            <person name="Zdobnov E."/>
            <person name="Zhang P."/>
            <person name="Zhang Y."/>
            <person name="Zimin A.V."/>
            <person name="Baldwin J."/>
            <person name="Abdouelleil A."/>
            <person name="Abdulkadir J."/>
            <person name="Abebe A."/>
            <person name="Abera B."/>
            <person name="Abreu J."/>
            <person name="Acer S.C."/>
            <person name="Aftuck L."/>
            <person name="Alexander A."/>
            <person name="An P."/>
            <person name="Anderson E."/>
            <person name="Anderson S."/>
            <person name="Arachi H."/>
            <person name="Azer M."/>
            <person name="Bachantsang P."/>
            <person name="Barry A."/>
            <person name="Bayul T."/>
            <person name="Berlin A."/>
            <person name="Bessette D."/>
            <person name="Bloom T."/>
            <person name="Blye J."/>
            <person name="Boguslavskiy L."/>
            <person name="Bonnet C."/>
            <person name="Boukhgalter B."/>
            <person name="Bourzgui I."/>
            <person name="Brown A."/>
            <person name="Cahill P."/>
            <person name="Channer S."/>
            <person name="Cheshatsang Y."/>
            <person name="Chuda L."/>
            <person name="Citroen M."/>
            <person name="Collymore A."/>
            <person name="Cooke P."/>
            <person name="Costello M."/>
            <person name="D'Aco K."/>
            <person name="Daza R."/>
            <person name="De Haan G."/>
            <person name="DeGray S."/>
            <person name="DeMaso C."/>
            <person name="Dhargay N."/>
            <person name="Dooley K."/>
            <person name="Dooley E."/>
            <person name="Doricent M."/>
            <person name="Dorje P."/>
            <person name="Dorjee K."/>
            <person name="Dupes A."/>
            <person name="Elong R."/>
            <person name="Falk J."/>
            <person name="Farina A."/>
            <person name="Faro S."/>
            <person name="Ferguson D."/>
            <person name="Fisher S."/>
            <person name="Foley C.D."/>
            <person name="Franke A."/>
            <person name="Friedrich D."/>
            <person name="Gadbois L."/>
            <person name="Gearin G."/>
            <person name="Gearin C.R."/>
            <person name="Giannoukos G."/>
            <person name="Goode T."/>
            <person name="Graham J."/>
            <person name="Grandbois E."/>
            <person name="Grewal S."/>
            <person name="Gyaltsen K."/>
            <person name="Hafez N."/>
            <person name="Hagos B."/>
            <person name="Hall J."/>
            <person name="Henson C."/>
            <person name="Hollinger A."/>
            <person name="Honan T."/>
            <person name="Huard M.D."/>
            <person name="Hughes L."/>
            <person name="Hurhula B."/>
            <person name="Husby M.E."/>
            <person name="Kamat A."/>
            <person name="Kanga B."/>
            <person name="Kashin S."/>
            <person name="Khazanovich D."/>
            <person name="Kisner P."/>
            <person name="Lance K."/>
            <person name="Lara M."/>
            <person name="Lee W."/>
            <person name="Lennon N."/>
            <person name="Letendre F."/>
            <person name="LeVine R."/>
            <person name="Lipovsky A."/>
            <person name="Liu X."/>
            <person name="Liu J."/>
            <person name="Liu S."/>
            <person name="Lokyitsang T."/>
            <person name="Lokyitsang Y."/>
            <person name="Lubonja R."/>
            <person name="Lui A."/>
            <person name="MacDonald P."/>
            <person name="Magnisalis V."/>
            <person name="Maru K."/>
            <person name="Matthews C."/>
            <person name="McCusker W."/>
            <person name="McDonough S."/>
            <person name="Mehta T."/>
            <person name="Meldrim J."/>
            <person name="Meneus L."/>
            <person name="Mihai O."/>
            <person name="Mihalev A."/>
            <person name="Mihova T."/>
            <person name="Mittelman R."/>
            <person name="Mlenga V."/>
            <person name="Montmayeur A."/>
            <person name="Mulrain L."/>
            <person name="Navidi A."/>
            <person name="Naylor J."/>
            <person name="Negash T."/>
            <person name="Nguyen T."/>
            <person name="Nguyen N."/>
            <person name="Nicol R."/>
            <person name="Norbu C."/>
            <person name="Norbu N."/>
            <person name="Novod N."/>
            <person name="O'Neill B."/>
            <person name="Osman S."/>
            <person name="Markiewicz E."/>
            <person name="Oyono O.L."/>
            <person name="Patti C."/>
            <person name="Phunkhang P."/>
            <person name="Pierre F."/>
            <person name="Priest M."/>
            <person name="Raghuraman S."/>
            <person name="Rege F."/>
            <person name="Reyes R."/>
            <person name="Rise C."/>
            <person name="Rogov P."/>
            <person name="Ross K."/>
            <person name="Ryan E."/>
            <person name="Settipalli S."/>
            <person name="Shea T."/>
            <person name="Sherpa N."/>
            <person name="Shi L."/>
            <person name="Shih D."/>
            <person name="Sparrow T."/>
            <person name="Spaulding J."/>
            <person name="Stalker J."/>
            <person name="Stange-Thomann N."/>
            <person name="Stavropoulos S."/>
            <person name="Stone C."/>
            <person name="Strader C."/>
            <person name="Tesfaye S."/>
            <person name="Thomson T."/>
            <person name="Thoulutsang Y."/>
            <person name="Thoulutsang D."/>
            <person name="Topham K."/>
            <person name="Topping I."/>
            <person name="Tsamla T."/>
            <person name="Vassiliev H."/>
            <person name="Vo A."/>
            <person name="Wangchuk T."/>
            <person name="Wangdi T."/>
            <person name="Weiand M."/>
            <person name="Wilkinson J."/>
            <person name="Wilson A."/>
            <person name="Yadav S."/>
            <person name="Young G."/>
            <person name="Yu Q."/>
            <person name="Zembek L."/>
            <person name="Zhong D."/>
            <person name="Zimmer A."/>
            <person name="Zwirko Z."/>
            <person name="Jaffe D.B."/>
            <person name="Alvarez P."/>
            <person name="Brockman W."/>
            <person name="Butler J."/>
            <person name="Chin C."/>
            <person name="Gnerre S."/>
            <person name="Grabherr M."/>
            <person name="Kleber M."/>
            <person name="Mauceli E."/>
            <person name="MacCallum I."/>
        </authorList>
    </citation>
    <scope>NUCLEOTIDE SEQUENCE [LARGE SCALE GENOMIC DNA]</scope>
    <source>
        <strain evidence="8">MSH-3 / Tucson 14011-0111.49</strain>
    </source>
</reference>
<dbReference type="eggNOG" id="KOG0017">
    <property type="taxonomic scope" value="Eukaryota"/>
</dbReference>
<dbReference type="eggNOG" id="KOG3141">
    <property type="taxonomic scope" value="Eukaryota"/>
</dbReference>
<dbReference type="Gene3D" id="2.40.30.10">
    <property type="entry name" value="Translation factors"/>
    <property type="match status" value="1"/>
</dbReference>
<evidence type="ECO:0000256" key="6">
    <source>
        <dbReference type="SAM" id="MobiDB-lite"/>
    </source>
</evidence>
<dbReference type="HOGENOM" id="CLU_387940_0_0_1"/>
<dbReference type="InterPro" id="IPR019927">
    <property type="entry name" value="Ribosomal_uL3_bac/org-type"/>
</dbReference>
<organism evidence="8">
    <name type="scientific">Drosophila persimilis</name>
    <name type="common">Fruit fly</name>
    <dbReference type="NCBI Taxonomy" id="7234"/>
    <lineage>
        <taxon>Eukaryota</taxon>
        <taxon>Metazoa</taxon>
        <taxon>Ecdysozoa</taxon>
        <taxon>Arthropoda</taxon>
        <taxon>Hexapoda</taxon>
        <taxon>Insecta</taxon>
        <taxon>Pterygota</taxon>
        <taxon>Neoptera</taxon>
        <taxon>Endopterygota</taxon>
        <taxon>Diptera</taxon>
        <taxon>Brachycera</taxon>
        <taxon>Muscomorpha</taxon>
        <taxon>Ephydroidea</taxon>
        <taxon>Drosophilidae</taxon>
        <taxon>Drosophila</taxon>
        <taxon>Sophophora</taxon>
    </lineage>
</organism>
<protein>
    <recommendedName>
        <fullName evidence="4">Large ribosomal subunit protein uL3m</fullName>
    </recommendedName>
    <alternativeName>
        <fullName evidence="5">39S ribosomal protein L3, mitochondrial</fullName>
    </alternativeName>
</protein>
<dbReference type="FunFam" id="2.40.30.10:FF:000049">
    <property type="entry name" value="39S ribosomal protein L3, mitochondrial"/>
    <property type="match status" value="1"/>
</dbReference>
<keyword evidence="2" id="KW-0689">Ribosomal protein</keyword>
<keyword evidence="3" id="KW-0687">Ribonucleoprotein</keyword>
<dbReference type="InterPro" id="IPR009000">
    <property type="entry name" value="Transl_B-barrel_sf"/>
</dbReference>
<comment type="similarity">
    <text evidence="1">Belongs to the universal ribosomal protein uL3 family.</text>
</comment>
<dbReference type="Pfam" id="PF00297">
    <property type="entry name" value="Ribosomal_L3"/>
    <property type="match status" value="1"/>
</dbReference>
<sequence>MGNPPPQQLVRLRNLEPSHYGHLSSFTTTAGVSALRQNEPPLLLDLLVRIALLEQELERTRGKSPEQFNEGRSAFKQPNTSGRTCGQSGNQGADCYMQGSTNTAASNKRAVSEVVQSVEGNMQLKAEGLQRSFSARQVECVVRPQSTSNKLRVVFDASSKTSSQVALNDILMVGPTIQEELYSTLLRFRLHKFALTADVKKMYRQVMVNEADRQFQLIVWRRDPSESLRLYKLNTVTYGTGPAPFLAIRCLKRLMRGALSWCVLSWTSKGGNQGADCYMQGSTNTAASNKRAVSEVVQSVEGNMQLKAEGLQRSFSARQVECVLRPQSTYTKLRVVFDASSKTSSQVALNDILMVGPTIQEELYSTLLRFRLHRFALTADVKKMYRQVMVNEADRQFQLIVWRRDPSESLRLYKLNTVTYGTVPAPFLAIRCLKRLSSSGAEDIPKSLIATTGRTSSERAAISALCGSGSRSRETQFATSGQKTDANLRSYRRELLTWEGYGSVDHGFQGVVKRHGYMGMPASHGVTKTHRRPGNIGGGGEKGRVWPGTKMPGHMGNRWRVLKGLRIWRTKAKYNVMWVQGSSVPGPTGGLVYIYDTILPLRKLKQAPPFPTFCVRGALSWCVLSWTSKGGNQGADCYMQGSTNTAASNKRAVSEVVQSVEGNMQLKAEGLQRSFSARQVEWFGGGFSRELTIVEQASQFAMRCETCIPFRA</sequence>
<dbReference type="GO" id="GO:0006412">
    <property type="term" value="P:translation"/>
    <property type="evidence" value="ECO:0007669"/>
    <property type="project" value="InterPro"/>
</dbReference>
<dbReference type="OrthoDB" id="274683at2759"/>
<dbReference type="STRING" id="7234.B4HCH3"/>
<feature type="region of interest" description="Disordered" evidence="6">
    <location>
        <begin position="59"/>
        <end position="87"/>
    </location>
</feature>
<dbReference type="GO" id="GO:0005762">
    <property type="term" value="C:mitochondrial large ribosomal subunit"/>
    <property type="evidence" value="ECO:0007669"/>
    <property type="project" value="TreeGrafter"/>
</dbReference>
<evidence type="ECO:0000256" key="5">
    <source>
        <dbReference type="ARBA" id="ARBA00035396"/>
    </source>
</evidence>
<feature type="compositionally biased region" description="Polar residues" evidence="6">
    <location>
        <begin position="76"/>
        <end position="87"/>
    </location>
</feature>